<evidence type="ECO:0000313" key="1">
    <source>
        <dbReference type="EMBL" id="EJL04600.1"/>
    </source>
</evidence>
<organism evidence="1">
    <name type="scientific">Pseudomonas fluorescens (strain Q2-87)</name>
    <dbReference type="NCBI Taxonomy" id="1038922"/>
    <lineage>
        <taxon>Bacteria</taxon>
        <taxon>Pseudomonadati</taxon>
        <taxon>Pseudomonadota</taxon>
        <taxon>Gammaproteobacteria</taxon>
        <taxon>Pseudomonadales</taxon>
        <taxon>Pseudomonadaceae</taxon>
        <taxon>Pseudomonas</taxon>
    </lineage>
</organism>
<dbReference type="RefSeq" id="WP_003185184.1">
    <property type="nucleotide sequence ID" value="NZ_CM001558.1"/>
</dbReference>
<dbReference type="AlphaFoldDB" id="J2EM17"/>
<protein>
    <submittedName>
        <fullName evidence="1">Uncharacterized protein</fullName>
    </submittedName>
</protein>
<name>J2EM17_PSEFQ</name>
<dbReference type="EMBL" id="AGBM01000001">
    <property type="protein sequence ID" value="EJL04600.1"/>
    <property type="molecule type" value="Genomic_DNA"/>
</dbReference>
<gene>
    <name evidence="1" type="ORF">PflQ2_4508</name>
</gene>
<dbReference type="HOGENOM" id="CLU_1711674_0_0_6"/>
<reference evidence="1" key="1">
    <citation type="journal article" date="2012" name="PLoS Genet.">
        <title>Comparative Genomics of Plant-Associated Pseudomonas spp.: Insights into Diversity and Inheritance of Traits Involved in Multitrophic Interactions.</title>
        <authorList>
            <person name="Loper J.E."/>
            <person name="Hassan K.A."/>
            <person name="Mavrodi D.V."/>
            <person name="Davis E.W.II."/>
            <person name="Lim C.K."/>
            <person name="Shaffer B.T."/>
            <person name="Elbourne L.D."/>
            <person name="Stockwell V.O."/>
            <person name="Hartney S.L."/>
            <person name="Breakwell K."/>
            <person name="Henkels M.D."/>
            <person name="Tetu S.G."/>
            <person name="Rangel L.I."/>
            <person name="Kidarsa T.A."/>
            <person name="Wilson N.L."/>
            <person name="van de Mortel J.E."/>
            <person name="Song C."/>
            <person name="Blumhagen R."/>
            <person name="Radune D."/>
            <person name="Hostetler J.B."/>
            <person name="Brinkac L.M."/>
            <person name="Durkin A.S."/>
            <person name="Kluepfel D.A."/>
            <person name="Wechter W.P."/>
            <person name="Anderson A.J."/>
            <person name="Kim Y.C."/>
            <person name="Pierson L.S.III."/>
            <person name="Pierson E.A."/>
            <person name="Lindow S.E."/>
            <person name="Kobayashi D.Y."/>
            <person name="Raaijmakers J.M."/>
            <person name="Weller D.M."/>
            <person name="Thomashow L.S."/>
            <person name="Allen A.E."/>
            <person name="Paulsen I.T."/>
        </authorList>
    </citation>
    <scope>NUCLEOTIDE SEQUENCE [LARGE SCALE GENOMIC DNA]</scope>
    <source>
        <strain evidence="1">Q2-87</strain>
    </source>
</reference>
<proteinExistence type="predicted"/>
<comment type="caution">
    <text evidence="1">The sequence shown here is derived from an EMBL/GenBank/DDBJ whole genome shotgun (WGS) entry which is preliminary data.</text>
</comment>
<sequence>MKWLASGLGAQTDDEFVFAVEDCYRSSLLCGARLGTFSLPVSLPLGFQMTLTDLQQLSASQNELVLPYVQAMKALELLESAGASLLGWEGWLRYPDRRLGHSSLHQGVDTSKLNPSEAYRLARDTICISQKEYESTSAMADVQLLFCITVSGL</sequence>
<dbReference type="eggNOG" id="ENOG502ZUZI">
    <property type="taxonomic scope" value="Bacteria"/>
</dbReference>
<accession>J2EM17</accession>
<dbReference type="Proteomes" id="UP000007289">
    <property type="component" value="Chromosome"/>
</dbReference>